<dbReference type="InterPro" id="IPR050921">
    <property type="entry name" value="T4SS_GSP_E_ATPase"/>
</dbReference>
<protein>
    <submittedName>
        <fullName evidence="5">Flagellar protein FlaI</fullName>
    </submittedName>
</protein>
<dbReference type="OrthoDB" id="33500at2157"/>
<reference evidence="6" key="1">
    <citation type="submission" date="2016-10" db="EMBL/GenBank/DDBJ databases">
        <authorList>
            <person name="Varghese N."/>
            <person name="Submissions S."/>
        </authorList>
    </citation>
    <scope>NUCLEOTIDE SEQUENCE [LARGE SCALE GENOMIC DNA]</scope>
    <source>
        <strain evidence="6">CGMCC 1.8711</strain>
    </source>
</reference>
<dbReference type="AlphaFoldDB" id="A0A1I6GQ58"/>
<keyword evidence="5" id="KW-0969">Cilium</keyword>
<keyword evidence="5" id="KW-0282">Flagellum</keyword>
<dbReference type="Pfam" id="PF23990">
    <property type="entry name" value="PilB3_N"/>
    <property type="match status" value="1"/>
</dbReference>
<feature type="region of interest" description="Disordered" evidence="2">
    <location>
        <begin position="974"/>
        <end position="1096"/>
    </location>
</feature>
<evidence type="ECO:0000256" key="1">
    <source>
        <dbReference type="ARBA" id="ARBA00006611"/>
    </source>
</evidence>
<evidence type="ECO:0000259" key="4">
    <source>
        <dbReference type="Pfam" id="PF23990"/>
    </source>
</evidence>
<feature type="compositionally biased region" description="Acidic residues" evidence="2">
    <location>
        <begin position="1009"/>
        <end position="1043"/>
    </location>
</feature>
<dbReference type="InterPro" id="IPR027417">
    <property type="entry name" value="P-loop_NTPase"/>
</dbReference>
<feature type="compositionally biased region" description="Low complexity" evidence="2">
    <location>
        <begin position="36"/>
        <end position="57"/>
    </location>
</feature>
<dbReference type="InterPro" id="IPR056570">
    <property type="entry name" value="PilB3-like_N"/>
</dbReference>
<feature type="compositionally biased region" description="Basic and acidic residues" evidence="2">
    <location>
        <begin position="88"/>
        <end position="105"/>
    </location>
</feature>
<dbReference type="InterPro" id="IPR001482">
    <property type="entry name" value="T2SS/T4SS_dom"/>
</dbReference>
<keyword evidence="6" id="KW-1185">Reference proteome</keyword>
<evidence type="ECO:0000313" key="5">
    <source>
        <dbReference type="EMBL" id="SFR44385.1"/>
    </source>
</evidence>
<dbReference type="PANTHER" id="PTHR30486:SF6">
    <property type="entry name" value="TYPE IV PILUS RETRACTATION ATPASE PILT"/>
    <property type="match status" value="1"/>
</dbReference>
<dbReference type="Proteomes" id="UP000243250">
    <property type="component" value="Unassembled WGS sequence"/>
</dbReference>
<dbReference type="PANTHER" id="PTHR30486">
    <property type="entry name" value="TWITCHING MOTILITY PROTEIN PILT"/>
    <property type="match status" value="1"/>
</dbReference>
<gene>
    <name evidence="5" type="ORF">SAMN04488124_1392</name>
</gene>
<accession>A0A1I6GQ58</accession>
<dbReference type="Gene3D" id="3.40.50.300">
    <property type="entry name" value="P-loop containing nucleotide triphosphate hydrolases"/>
    <property type="match status" value="1"/>
</dbReference>
<feature type="compositionally biased region" description="Acidic residues" evidence="2">
    <location>
        <begin position="15"/>
        <end position="24"/>
    </location>
</feature>
<evidence type="ECO:0000313" key="6">
    <source>
        <dbReference type="Proteomes" id="UP000243250"/>
    </source>
</evidence>
<feature type="domain" description="Bacterial type II secretion system protein E" evidence="3">
    <location>
        <begin position="556"/>
        <end position="772"/>
    </location>
</feature>
<dbReference type="EMBL" id="FOYS01000002">
    <property type="protein sequence ID" value="SFR44385.1"/>
    <property type="molecule type" value="Genomic_DNA"/>
</dbReference>
<feature type="region of interest" description="Disordered" evidence="2">
    <location>
        <begin position="1"/>
        <end position="64"/>
    </location>
</feature>
<keyword evidence="5" id="KW-0966">Cell projection</keyword>
<proteinExistence type="inferred from homology"/>
<organism evidence="5 6">
    <name type="scientific">Halogeometricum limi</name>
    <dbReference type="NCBI Taxonomy" id="555875"/>
    <lineage>
        <taxon>Archaea</taxon>
        <taxon>Methanobacteriati</taxon>
        <taxon>Methanobacteriota</taxon>
        <taxon>Stenosarchaea group</taxon>
        <taxon>Halobacteria</taxon>
        <taxon>Halobacteriales</taxon>
        <taxon>Haloferacaceae</taxon>
        <taxon>Halogeometricum</taxon>
    </lineage>
</organism>
<evidence type="ECO:0000256" key="2">
    <source>
        <dbReference type="SAM" id="MobiDB-lite"/>
    </source>
</evidence>
<dbReference type="Pfam" id="PF00437">
    <property type="entry name" value="T2SSE"/>
    <property type="match status" value="1"/>
</dbReference>
<dbReference type="Gene3D" id="3.30.450.380">
    <property type="match status" value="2"/>
</dbReference>
<name>A0A1I6GQ58_9EURY</name>
<dbReference type="RefSeq" id="WP_089878356.1">
    <property type="nucleotide sequence ID" value="NZ_FOYS01000002.1"/>
</dbReference>
<feature type="compositionally biased region" description="Acidic residues" evidence="2">
    <location>
        <begin position="982"/>
        <end position="1001"/>
    </location>
</feature>
<feature type="compositionally biased region" description="Acidic residues" evidence="2">
    <location>
        <begin position="1085"/>
        <end position="1096"/>
    </location>
</feature>
<feature type="compositionally biased region" description="Basic and acidic residues" evidence="2">
    <location>
        <begin position="130"/>
        <end position="141"/>
    </location>
</feature>
<dbReference type="GO" id="GO:0016887">
    <property type="term" value="F:ATP hydrolysis activity"/>
    <property type="evidence" value="ECO:0007669"/>
    <property type="project" value="InterPro"/>
</dbReference>
<feature type="region of interest" description="Disordered" evidence="2">
    <location>
        <begin position="371"/>
        <end position="421"/>
    </location>
</feature>
<feature type="compositionally biased region" description="Acidic residues" evidence="2">
    <location>
        <begin position="387"/>
        <end position="397"/>
    </location>
</feature>
<dbReference type="SUPFAM" id="SSF52540">
    <property type="entry name" value="P-loop containing nucleoside triphosphate hydrolases"/>
    <property type="match status" value="1"/>
</dbReference>
<feature type="domain" description="PilB3-like N-terminal" evidence="4">
    <location>
        <begin position="271"/>
        <end position="312"/>
    </location>
</feature>
<evidence type="ECO:0000259" key="3">
    <source>
        <dbReference type="Pfam" id="PF00437"/>
    </source>
</evidence>
<comment type="similarity">
    <text evidence="1">Belongs to the GSP E family.</text>
</comment>
<feature type="region of interest" description="Disordered" evidence="2">
    <location>
        <begin position="81"/>
        <end position="148"/>
    </location>
</feature>
<sequence length="1096" mass="121555">MATDDDASLPVRDDSDGDAEDASEGEVGGDRVALEGDVAPGGATADAGDSDAPTGDSNDGPTAAVGAYTWAHFLDEFGEDGDVTSLYRGRDPRVDRDRPGSSRWDDGDDDPSPPTRPTRDDWRNVSLDPTEERYLGHHPVDTEDELTDAASEAKRIQTAFEAFCDPETTPVVKDVWMWEHYKREYYYEDDGSRPRDDDGEIDRFDAEDALGFDPSVTENALARAGRRAEELADVVDERTVDVNGEMDEDAFFSDERGVTTAANRYDLEKAVPMEKKTHFREVERYWVNKPHSFVVVFHSVKENEKKYYVIEPYQNRLEADLTEFLTGKLRTAIKYDDESTVGTEEGTRRRVIEQQSLELLERYDLFDPGPDGYSDSFSLAPPRTTAEDDGADGEDDGGGLFDRFGLGGGSATDSEAETSATRDGALASFARRLGLSEESLGGRLDGLFAKPPRDDGRLDGIAVRPEPALLEEDADTLTEYQVEKLLYYLRRDFIGYERIDGIKHDINVEDISCDGYNSPVFVYHSDYEQIISNVVHGETELDDFVVKLAQRSGKGISKRRPQVDATLPDGSRAQLTLGREVSDHGTNYTIRQFKDVPFTPIDLVNWNTFSLDEMAFLWLCIENHKSLIFAGGTASGKTTSLNAVSLFIPSNSKIVSIEDTREVELPQRNWIASVTRPSFSDDDKGDVDEFDLLEAALRQRPDYIVMGEIRGEEGRTLFQVMSTGHTTYTTFHADSVGEVLKRFTTDPINVSKTMFSALDLVSIQTSTRVQGNKVRRNKSLTEINHYDAENDEINVQDVFQWQAEDDEFLRMGSSNTLEEIRFDRGWSHETLERELFVRQVVLAYLIERGLNTYTQVAATLQAFINDPDTILALMAQDDLERSLEDLREMESVHINVDPEKEKMVPRPDPPEDVLELCREILARAEEELFPDYRGRDADEVADALRHIAEDPDVNAGYEEHAELDALDEATRDDPELAAGEDGPAELDEGDDPGPSELEGDDAPALGSGDAEDAGGGDGVAADDGDGGDAETVEDSADTEDATDAETTSGDASETGEGRELTLDDVLSDEASREIEEDGWGFGEFENADPEDAEGDE</sequence>
<feature type="compositionally biased region" description="Polar residues" evidence="2">
    <location>
        <begin position="411"/>
        <end position="421"/>
    </location>
</feature>
<dbReference type="CDD" id="cd01130">
    <property type="entry name" value="VirB11-like_ATPase"/>
    <property type="match status" value="1"/>
</dbReference>
<dbReference type="STRING" id="555875.SAMN04488124_1392"/>